<proteinExistence type="predicted"/>
<dbReference type="Proteomes" id="UP000799440">
    <property type="component" value="Unassembled WGS sequence"/>
</dbReference>
<sequence length="315" mass="35156">MPHGTKRLSDLTLPAMNIRFLKTRPKLKTGAQMIANNMARVLYSLPKMLIQHNSCPPFLHLQCVSACNSGEGMEPLANCISLLAMLVNRSTGTANLFWRNIRIECDRITSKFMSFNFQGLLATVQTLFIYLLLRMADGETEHNNHDAALLATLTVVVGELRRREQCTSLAQESLDILCPGLSWGQWIYQESRRRVCILFRIINMLVCMEQTSACNTTGQPGLILAPLPARKQLWEAASEEQWLQELHRAPSVNGGFGLTESGDLIELGEYQMKSLSMPGSAEVCTSDKSKENWEEWCAGMDDFGALIMLAASLPL</sequence>
<dbReference type="AlphaFoldDB" id="A0A6A6V5X3"/>
<keyword evidence="7" id="KW-1185">Reference proteome</keyword>
<name>A0A6A6V5X3_9PLEO</name>
<dbReference type="PANTHER" id="PTHR47660:SF3">
    <property type="entry name" value="FINGER DOMAIN PROTEIN, PUTATIVE (AFU_ORTHOLOGUE AFUA_4G03310)-RELATED"/>
    <property type="match status" value="1"/>
</dbReference>
<evidence type="ECO:0000256" key="3">
    <source>
        <dbReference type="ARBA" id="ARBA00023015"/>
    </source>
</evidence>
<evidence type="ECO:0000256" key="4">
    <source>
        <dbReference type="ARBA" id="ARBA00023163"/>
    </source>
</evidence>
<protein>
    <recommendedName>
        <fullName evidence="8">Transcription factor domain-containing protein</fullName>
    </recommendedName>
</protein>
<evidence type="ECO:0000313" key="6">
    <source>
        <dbReference type="EMBL" id="KAF2745978.1"/>
    </source>
</evidence>
<keyword evidence="5" id="KW-0539">Nucleus</keyword>
<dbReference type="EMBL" id="MU006579">
    <property type="protein sequence ID" value="KAF2745978.1"/>
    <property type="molecule type" value="Genomic_DNA"/>
</dbReference>
<evidence type="ECO:0000256" key="5">
    <source>
        <dbReference type="ARBA" id="ARBA00023242"/>
    </source>
</evidence>
<dbReference type="GO" id="GO:0046872">
    <property type="term" value="F:metal ion binding"/>
    <property type="evidence" value="ECO:0007669"/>
    <property type="project" value="UniProtKB-KW"/>
</dbReference>
<reference evidence="6" key="1">
    <citation type="journal article" date="2020" name="Stud. Mycol.">
        <title>101 Dothideomycetes genomes: a test case for predicting lifestyles and emergence of pathogens.</title>
        <authorList>
            <person name="Haridas S."/>
            <person name="Albert R."/>
            <person name="Binder M."/>
            <person name="Bloem J."/>
            <person name="Labutti K."/>
            <person name="Salamov A."/>
            <person name="Andreopoulos B."/>
            <person name="Baker S."/>
            <person name="Barry K."/>
            <person name="Bills G."/>
            <person name="Bluhm B."/>
            <person name="Cannon C."/>
            <person name="Castanera R."/>
            <person name="Culley D."/>
            <person name="Daum C."/>
            <person name="Ezra D."/>
            <person name="Gonzalez J."/>
            <person name="Henrissat B."/>
            <person name="Kuo A."/>
            <person name="Liang C."/>
            <person name="Lipzen A."/>
            <person name="Lutzoni F."/>
            <person name="Magnuson J."/>
            <person name="Mondo S."/>
            <person name="Nolan M."/>
            <person name="Ohm R."/>
            <person name="Pangilinan J."/>
            <person name="Park H.-J."/>
            <person name="Ramirez L."/>
            <person name="Alfaro M."/>
            <person name="Sun H."/>
            <person name="Tritt A."/>
            <person name="Yoshinaga Y."/>
            <person name="Zwiers L.-H."/>
            <person name="Turgeon B."/>
            <person name="Goodwin S."/>
            <person name="Spatafora J."/>
            <person name="Crous P."/>
            <person name="Grigoriev I."/>
        </authorList>
    </citation>
    <scope>NUCLEOTIDE SEQUENCE</scope>
    <source>
        <strain evidence="6">CBS 119925</strain>
    </source>
</reference>
<keyword evidence="2" id="KW-0862">Zinc</keyword>
<gene>
    <name evidence="6" type="ORF">M011DRAFT_94579</name>
</gene>
<accession>A0A6A6V5X3</accession>
<dbReference type="PANTHER" id="PTHR47660">
    <property type="entry name" value="TRANSCRIPTION FACTOR WITH C2H2 AND ZN(2)-CYS(6) DNA BINDING DOMAIN (EUROFUNG)-RELATED-RELATED"/>
    <property type="match status" value="1"/>
</dbReference>
<organism evidence="6 7">
    <name type="scientific">Sporormia fimetaria CBS 119925</name>
    <dbReference type="NCBI Taxonomy" id="1340428"/>
    <lineage>
        <taxon>Eukaryota</taxon>
        <taxon>Fungi</taxon>
        <taxon>Dikarya</taxon>
        <taxon>Ascomycota</taxon>
        <taxon>Pezizomycotina</taxon>
        <taxon>Dothideomycetes</taxon>
        <taxon>Pleosporomycetidae</taxon>
        <taxon>Pleosporales</taxon>
        <taxon>Sporormiaceae</taxon>
        <taxon>Sporormia</taxon>
    </lineage>
</organism>
<evidence type="ECO:0000313" key="7">
    <source>
        <dbReference type="Proteomes" id="UP000799440"/>
    </source>
</evidence>
<keyword evidence="1" id="KW-0479">Metal-binding</keyword>
<dbReference type="OrthoDB" id="5423818at2759"/>
<keyword evidence="4" id="KW-0804">Transcription</keyword>
<evidence type="ECO:0000256" key="1">
    <source>
        <dbReference type="ARBA" id="ARBA00022723"/>
    </source>
</evidence>
<evidence type="ECO:0008006" key="8">
    <source>
        <dbReference type="Google" id="ProtNLM"/>
    </source>
</evidence>
<keyword evidence="3" id="KW-0805">Transcription regulation</keyword>
<evidence type="ECO:0000256" key="2">
    <source>
        <dbReference type="ARBA" id="ARBA00022833"/>
    </source>
</evidence>